<sequence length="167" mass="19802">MVYFIDFILLGIVYVFLIRKWKKVKNGKSVALFSIMYFYMVLVLYVTVMPFTIPFSGTNDWFMETANFMPFRDLRLKYDGAFREIYLNILMMFPFGLLFPLIKQKGFVKTVFATFLFSFFIESYQLLSVWWNGVQMRIFDVTDLITNTLGGALGYIAYKIFRAMVRK</sequence>
<gene>
    <name evidence="3" type="ORF">CD30_13435</name>
</gene>
<protein>
    <recommendedName>
        <fullName evidence="2">VanZ-like domain-containing protein</fullName>
    </recommendedName>
</protein>
<dbReference type="OrthoDB" id="4822551at2"/>
<reference evidence="3 4" key="1">
    <citation type="submission" date="2014-02" db="EMBL/GenBank/DDBJ databases">
        <title>Draft genome sequence of Lysinibacillus massiliensis CCUG 49529.</title>
        <authorList>
            <person name="Zhang F."/>
            <person name="Wang G."/>
            <person name="Zhang L."/>
        </authorList>
    </citation>
    <scope>NUCLEOTIDE SEQUENCE [LARGE SCALE GENOMIC DNA]</scope>
    <source>
        <strain evidence="3 4">CCUG 49529</strain>
    </source>
</reference>
<evidence type="ECO:0000256" key="1">
    <source>
        <dbReference type="SAM" id="Phobius"/>
    </source>
</evidence>
<dbReference type="eggNOG" id="COG4767">
    <property type="taxonomic scope" value="Bacteria"/>
</dbReference>
<accession>A0A0A3IZK0</accession>
<dbReference type="Pfam" id="PF04892">
    <property type="entry name" value="VanZ"/>
    <property type="match status" value="1"/>
</dbReference>
<feature type="transmembrane region" description="Helical" evidence="1">
    <location>
        <begin position="111"/>
        <end position="132"/>
    </location>
</feature>
<keyword evidence="1" id="KW-0812">Transmembrane</keyword>
<dbReference type="Proteomes" id="UP000030595">
    <property type="component" value="Unassembled WGS sequence"/>
</dbReference>
<comment type="caution">
    <text evidence="3">The sequence shown here is derived from an EMBL/GenBank/DDBJ whole genome shotgun (WGS) entry which is preliminary data.</text>
</comment>
<feature type="domain" description="VanZ-like" evidence="2">
    <location>
        <begin position="37"/>
        <end position="162"/>
    </location>
</feature>
<dbReference type="InterPro" id="IPR006976">
    <property type="entry name" value="VanZ-like"/>
</dbReference>
<evidence type="ECO:0000313" key="3">
    <source>
        <dbReference type="EMBL" id="KGR90146.1"/>
    </source>
</evidence>
<feature type="transmembrane region" description="Helical" evidence="1">
    <location>
        <begin position="30"/>
        <end position="53"/>
    </location>
</feature>
<dbReference type="PANTHER" id="PTHR36834">
    <property type="entry name" value="MEMBRANE PROTEIN-RELATED"/>
    <property type="match status" value="1"/>
</dbReference>
<keyword evidence="1" id="KW-0472">Membrane</keyword>
<dbReference type="EMBL" id="JPVQ01000025">
    <property type="protein sequence ID" value="KGR90146.1"/>
    <property type="molecule type" value="Genomic_DNA"/>
</dbReference>
<evidence type="ECO:0000313" key="4">
    <source>
        <dbReference type="Proteomes" id="UP000030595"/>
    </source>
</evidence>
<organism evidence="3 4">
    <name type="scientific">Ureibacillus massiliensis 4400831 = CIP 108448 = CCUG 49529</name>
    <dbReference type="NCBI Taxonomy" id="1211035"/>
    <lineage>
        <taxon>Bacteria</taxon>
        <taxon>Bacillati</taxon>
        <taxon>Bacillota</taxon>
        <taxon>Bacilli</taxon>
        <taxon>Bacillales</taxon>
        <taxon>Caryophanaceae</taxon>
        <taxon>Ureibacillus</taxon>
    </lineage>
</organism>
<evidence type="ECO:0000259" key="2">
    <source>
        <dbReference type="Pfam" id="PF04892"/>
    </source>
</evidence>
<proteinExistence type="predicted"/>
<feature type="transmembrane region" description="Helical" evidence="1">
    <location>
        <begin position="85"/>
        <end position="102"/>
    </location>
</feature>
<feature type="transmembrane region" description="Helical" evidence="1">
    <location>
        <begin position="144"/>
        <end position="161"/>
    </location>
</feature>
<name>A0A0A3IZK0_9BACL</name>
<dbReference type="AlphaFoldDB" id="A0A0A3IZK0"/>
<keyword evidence="4" id="KW-1185">Reference proteome</keyword>
<dbReference type="PANTHER" id="PTHR36834:SF1">
    <property type="entry name" value="INTEGRAL MEMBRANE PROTEIN"/>
    <property type="match status" value="1"/>
</dbReference>
<dbReference type="RefSeq" id="WP_036177687.1">
    <property type="nucleotide sequence ID" value="NZ_AVCZ01000025.1"/>
</dbReference>
<keyword evidence="1" id="KW-1133">Transmembrane helix</keyword>
<dbReference type="InterPro" id="IPR053150">
    <property type="entry name" value="Teicoplanin_resist-assoc"/>
</dbReference>